<evidence type="ECO:0000313" key="5">
    <source>
        <dbReference type="EMBL" id="KAK3198184.1"/>
    </source>
</evidence>
<keyword evidence="6" id="KW-1185">Reference proteome</keyword>
<reference evidence="5" key="1">
    <citation type="journal article" date="2023" name="Plant J.">
        <title>Genome sequences and population genomics provide insights into the demographic history, inbreeding, and mutation load of two 'living fossil' tree species of Dipteronia.</title>
        <authorList>
            <person name="Feng Y."/>
            <person name="Comes H.P."/>
            <person name="Chen J."/>
            <person name="Zhu S."/>
            <person name="Lu R."/>
            <person name="Zhang X."/>
            <person name="Li P."/>
            <person name="Qiu J."/>
            <person name="Olsen K.M."/>
            <person name="Qiu Y."/>
        </authorList>
    </citation>
    <scope>NUCLEOTIDE SEQUENCE</scope>
    <source>
        <strain evidence="5">NBL</strain>
    </source>
</reference>
<dbReference type="AlphaFoldDB" id="A0AAE0A027"/>
<name>A0AAE0A027_9ROSI</name>
<evidence type="ECO:0000256" key="2">
    <source>
        <dbReference type="PROSITE-ProRule" id="PRU00285"/>
    </source>
</evidence>
<dbReference type="SUPFAM" id="SSF49764">
    <property type="entry name" value="HSP20-like chaperones"/>
    <property type="match status" value="1"/>
</dbReference>
<comment type="similarity">
    <text evidence="2 3">Belongs to the small heat shock protein (HSP20) family.</text>
</comment>
<dbReference type="PROSITE" id="PS01031">
    <property type="entry name" value="SHSP"/>
    <property type="match status" value="1"/>
</dbReference>
<dbReference type="Gene3D" id="2.60.40.790">
    <property type="match status" value="1"/>
</dbReference>
<keyword evidence="1" id="KW-0346">Stress response</keyword>
<dbReference type="Pfam" id="PF00011">
    <property type="entry name" value="HSP20"/>
    <property type="match status" value="1"/>
</dbReference>
<sequence length="119" mass="13485">MPMIPINEISGLFSRDVMDPSSGSAGVDHEETCDAHIYKITIPNVNSEDVKIQMEDKKYVRIIAEKKERREDKRKNSYVMESSSSGYYRRFCLPENANVNQINASMENNGVVTIAVPKN</sequence>
<dbReference type="Proteomes" id="UP001281410">
    <property type="component" value="Unassembled WGS sequence"/>
</dbReference>
<feature type="domain" description="SHSP" evidence="4">
    <location>
        <begin position="18"/>
        <end position="119"/>
    </location>
</feature>
<evidence type="ECO:0000259" key="4">
    <source>
        <dbReference type="PROSITE" id="PS01031"/>
    </source>
</evidence>
<gene>
    <name evidence="5" type="ORF">Dsin_021599</name>
</gene>
<protein>
    <recommendedName>
        <fullName evidence="4">SHSP domain-containing protein</fullName>
    </recommendedName>
</protein>
<organism evidence="5 6">
    <name type="scientific">Dipteronia sinensis</name>
    <dbReference type="NCBI Taxonomy" id="43782"/>
    <lineage>
        <taxon>Eukaryota</taxon>
        <taxon>Viridiplantae</taxon>
        <taxon>Streptophyta</taxon>
        <taxon>Embryophyta</taxon>
        <taxon>Tracheophyta</taxon>
        <taxon>Spermatophyta</taxon>
        <taxon>Magnoliopsida</taxon>
        <taxon>eudicotyledons</taxon>
        <taxon>Gunneridae</taxon>
        <taxon>Pentapetalae</taxon>
        <taxon>rosids</taxon>
        <taxon>malvids</taxon>
        <taxon>Sapindales</taxon>
        <taxon>Sapindaceae</taxon>
        <taxon>Hippocastanoideae</taxon>
        <taxon>Acereae</taxon>
        <taxon>Dipteronia</taxon>
    </lineage>
</organism>
<comment type="caution">
    <text evidence="5">The sequence shown here is derived from an EMBL/GenBank/DDBJ whole genome shotgun (WGS) entry which is preliminary data.</text>
</comment>
<accession>A0AAE0A027</accession>
<dbReference type="InterPro" id="IPR031107">
    <property type="entry name" value="Small_HSP"/>
</dbReference>
<proteinExistence type="inferred from homology"/>
<dbReference type="InterPro" id="IPR002068">
    <property type="entry name" value="A-crystallin/Hsp20_dom"/>
</dbReference>
<evidence type="ECO:0000313" key="6">
    <source>
        <dbReference type="Proteomes" id="UP001281410"/>
    </source>
</evidence>
<evidence type="ECO:0000256" key="1">
    <source>
        <dbReference type="ARBA" id="ARBA00023016"/>
    </source>
</evidence>
<dbReference type="PANTHER" id="PTHR11527">
    <property type="entry name" value="HEAT-SHOCK PROTEIN 20 FAMILY MEMBER"/>
    <property type="match status" value="1"/>
</dbReference>
<evidence type="ECO:0000256" key="3">
    <source>
        <dbReference type="RuleBase" id="RU003616"/>
    </source>
</evidence>
<dbReference type="EMBL" id="JANJYJ010000007">
    <property type="protein sequence ID" value="KAK3198184.1"/>
    <property type="molecule type" value="Genomic_DNA"/>
</dbReference>
<dbReference type="InterPro" id="IPR008978">
    <property type="entry name" value="HSP20-like_chaperone"/>
</dbReference>